<dbReference type="InterPro" id="IPR012132">
    <property type="entry name" value="GMC_OxRdtase"/>
</dbReference>
<evidence type="ECO:0000256" key="2">
    <source>
        <dbReference type="ARBA" id="ARBA00010790"/>
    </source>
</evidence>
<evidence type="ECO:0000313" key="8">
    <source>
        <dbReference type="Proteomes" id="UP001596058"/>
    </source>
</evidence>
<keyword evidence="4 5" id="KW-0274">FAD</keyword>
<dbReference type="Pfam" id="PF05199">
    <property type="entry name" value="GMC_oxred_C"/>
    <property type="match status" value="1"/>
</dbReference>
<evidence type="ECO:0000256" key="1">
    <source>
        <dbReference type="ARBA" id="ARBA00001974"/>
    </source>
</evidence>
<gene>
    <name evidence="7" type="ORF">ACFPZ3_59680</name>
</gene>
<dbReference type="InterPro" id="IPR007867">
    <property type="entry name" value="GMC_OxRtase_C"/>
</dbReference>
<dbReference type="PANTHER" id="PTHR11552">
    <property type="entry name" value="GLUCOSE-METHANOL-CHOLINE GMC OXIDOREDUCTASE"/>
    <property type="match status" value="1"/>
</dbReference>
<evidence type="ECO:0000256" key="5">
    <source>
        <dbReference type="RuleBase" id="RU003968"/>
    </source>
</evidence>
<dbReference type="PANTHER" id="PTHR11552:SF147">
    <property type="entry name" value="CHOLINE DEHYDROGENASE, MITOCHONDRIAL"/>
    <property type="match status" value="1"/>
</dbReference>
<protein>
    <submittedName>
        <fullName evidence="7">GMC family oxidoreductase</fullName>
    </submittedName>
</protein>
<reference evidence="8" key="1">
    <citation type="journal article" date="2019" name="Int. J. Syst. Evol. Microbiol.">
        <title>The Global Catalogue of Microorganisms (GCM) 10K type strain sequencing project: providing services to taxonomists for standard genome sequencing and annotation.</title>
        <authorList>
            <consortium name="The Broad Institute Genomics Platform"/>
            <consortium name="The Broad Institute Genome Sequencing Center for Infectious Disease"/>
            <person name="Wu L."/>
            <person name="Ma J."/>
        </authorList>
    </citation>
    <scope>NUCLEOTIDE SEQUENCE [LARGE SCALE GENOMIC DNA]</scope>
    <source>
        <strain evidence="8">CCUG 53903</strain>
    </source>
</reference>
<organism evidence="7 8">
    <name type="scientific">Nonomuraea insulae</name>
    <dbReference type="NCBI Taxonomy" id="1616787"/>
    <lineage>
        <taxon>Bacteria</taxon>
        <taxon>Bacillati</taxon>
        <taxon>Actinomycetota</taxon>
        <taxon>Actinomycetes</taxon>
        <taxon>Streptosporangiales</taxon>
        <taxon>Streptosporangiaceae</taxon>
        <taxon>Nonomuraea</taxon>
    </lineage>
</organism>
<keyword evidence="8" id="KW-1185">Reference proteome</keyword>
<comment type="caution">
    <text evidence="7">The sequence shown here is derived from an EMBL/GenBank/DDBJ whole genome shotgun (WGS) entry which is preliminary data.</text>
</comment>
<dbReference type="Gene3D" id="3.50.50.60">
    <property type="entry name" value="FAD/NAD(P)-binding domain"/>
    <property type="match status" value="1"/>
</dbReference>
<dbReference type="PROSITE" id="PS00623">
    <property type="entry name" value="GMC_OXRED_1"/>
    <property type="match status" value="1"/>
</dbReference>
<feature type="domain" description="Glucose-methanol-choline oxidoreductase N-terminal" evidence="6">
    <location>
        <begin position="89"/>
        <end position="112"/>
    </location>
</feature>
<name>A0ABW1D7B0_9ACTN</name>
<dbReference type="Proteomes" id="UP001596058">
    <property type="component" value="Unassembled WGS sequence"/>
</dbReference>
<comment type="similarity">
    <text evidence="2 5">Belongs to the GMC oxidoreductase family.</text>
</comment>
<dbReference type="Pfam" id="PF00732">
    <property type="entry name" value="GMC_oxred_N"/>
    <property type="match status" value="1"/>
</dbReference>
<dbReference type="SUPFAM" id="SSF54373">
    <property type="entry name" value="FAD-linked reductases, C-terminal domain"/>
    <property type="match status" value="1"/>
</dbReference>
<evidence type="ECO:0000256" key="3">
    <source>
        <dbReference type="ARBA" id="ARBA00022630"/>
    </source>
</evidence>
<dbReference type="EMBL" id="JBHSPA010000101">
    <property type="protein sequence ID" value="MFC5833934.1"/>
    <property type="molecule type" value="Genomic_DNA"/>
</dbReference>
<dbReference type="InterPro" id="IPR036188">
    <property type="entry name" value="FAD/NAD-bd_sf"/>
</dbReference>
<evidence type="ECO:0000256" key="4">
    <source>
        <dbReference type="ARBA" id="ARBA00022827"/>
    </source>
</evidence>
<keyword evidence="3 5" id="KW-0285">Flavoprotein</keyword>
<dbReference type="InterPro" id="IPR000172">
    <property type="entry name" value="GMC_OxRdtase_N"/>
</dbReference>
<dbReference type="RefSeq" id="WP_379523354.1">
    <property type="nucleotide sequence ID" value="NZ_JBHSPA010000101.1"/>
</dbReference>
<sequence>MNAQDPTDVLEAEYDHIVVGAGSAGSVLARRLVDAGRSVLLVEAGGEDTRPEIHDPTNLWALWESEVDYAYLTEPQEHADGTVVSWPRGKVLGGSGALNGMIYVRGHRSDYDNWAYNGAYGWSYEEVLPYFKRSEDHEDGESSYHGAGGLLPVRHNRDPDPVSTAFLNAAVESGVPANPDCNGEDILGAGYTQLNIVDGRRVSAWTSFVRPILGDPLLAVVTGALVSALTFTGERCTGIEVVRDGRTHIVRSRHDVIVSAGTIGSAQLLLLSGIGPADELRALGLPVRADLPGVGRNLHDHLLVPVVWESARPLAQPHANRLEVQFFARSDPAMLVPDLQPLMVSMPLPVPGYDVPAQAYGVLAGLIRPLSRGRMWLRSADPRQAPVLDPRIFAEPRDLTAMQAAVEMCRDIGEGKALADWRVREVAPGPQVTTTDQLRAYIRRTVISYHHQVGTCRMGVDSEAVVDPALRVHGVANLRIADASVMPAVPSGNTNAPTIMIAERGAGLILDS</sequence>
<accession>A0ABW1D7B0</accession>
<dbReference type="SUPFAM" id="SSF51905">
    <property type="entry name" value="FAD/NAD(P)-binding domain"/>
    <property type="match status" value="1"/>
</dbReference>
<dbReference type="PIRSF" id="PIRSF000137">
    <property type="entry name" value="Alcohol_oxidase"/>
    <property type="match status" value="1"/>
</dbReference>
<evidence type="ECO:0000313" key="7">
    <source>
        <dbReference type="EMBL" id="MFC5833934.1"/>
    </source>
</evidence>
<evidence type="ECO:0000259" key="6">
    <source>
        <dbReference type="PROSITE" id="PS00623"/>
    </source>
</evidence>
<comment type="cofactor">
    <cofactor evidence="1">
        <name>FAD</name>
        <dbReference type="ChEBI" id="CHEBI:57692"/>
    </cofactor>
</comment>
<proteinExistence type="inferred from homology"/>
<dbReference type="Gene3D" id="3.30.560.10">
    <property type="entry name" value="Glucose Oxidase, domain 3"/>
    <property type="match status" value="1"/>
</dbReference>